<evidence type="ECO:0000313" key="2">
    <source>
        <dbReference type="Proteomes" id="UP000030518"/>
    </source>
</evidence>
<name>A0A0A2WKU9_9GAMM</name>
<protein>
    <submittedName>
        <fullName evidence="1">Uncharacterized protein</fullName>
    </submittedName>
</protein>
<evidence type="ECO:0000313" key="1">
    <source>
        <dbReference type="EMBL" id="KGQ18900.1"/>
    </source>
</evidence>
<dbReference type="AlphaFoldDB" id="A0A0A2WKU9"/>
<keyword evidence="2" id="KW-1185">Reference proteome</keyword>
<dbReference type="PATRIC" id="fig|1300345.3.peg.1924"/>
<proteinExistence type="predicted"/>
<dbReference type="Proteomes" id="UP000030518">
    <property type="component" value="Unassembled WGS sequence"/>
</dbReference>
<comment type="caution">
    <text evidence="1">The sequence shown here is derived from an EMBL/GenBank/DDBJ whole genome shotgun (WGS) entry which is preliminary data.</text>
</comment>
<dbReference type="STRING" id="1300345.LF41_248"/>
<dbReference type="EMBL" id="JRKJ01000014">
    <property type="protein sequence ID" value="KGQ18900.1"/>
    <property type="molecule type" value="Genomic_DNA"/>
</dbReference>
<sequence length="66" mass="7088">MRHAGSDAGKAIPASSRICVPARQPIRASRKTSGNSGKFPNRCFHLIARSLELSSPLGRISRETGQ</sequence>
<accession>A0A0A2WKU9</accession>
<reference evidence="1 2" key="1">
    <citation type="submission" date="2014-09" db="EMBL/GenBank/DDBJ databases">
        <title>Genome sequences of Lysobacter dokdonensis DS-58.</title>
        <authorList>
            <person name="Kim J.F."/>
            <person name="Kwak M.-J."/>
        </authorList>
    </citation>
    <scope>NUCLEOTIDE SEQUENCE [LARGE SCALE GENOMIC DNA]</scope>
    <source>
        <strain evidence="1 2">DS-58</strain>
    </source>
</reference>
<organism evidence="1 2">
    <name type="scientific">Lysobacter dokdonensis DS-58</name>
    <dbReference type="NCBI Taxonomy" id="1300345"/>
    <lineage>
        <taxon>Bacteria</taxon>
        <taxon>Pseudomonadati</taxon>
        <taxon>Pseudomonadota</taxon>
        <taxon>Gammaproteobacteria</taxon>
        <taxon>Lysobacterales</taxon>
        <taxon>Lysobacteraceae</taxon>
        <taxon>Noviluteimonas</taxon>
    </lineage>
</organism>
<gene>
    <name evidence="1" type="ORF">LF41_248</name>
</gene>